<evidence type="ECO:0000313" key="2">
    <source>
        <dbReference type="EMBL" id="ADF64845.1"/>
    </source>
</evidence>
<geneLocation type="plasmid" evidence="2 3">
    <name>pECL_A</name>
</geneLocation>
<dbReference type="EMBL" id="CP001919">
    <property type="protein sequence ID" value="ADF64845.1"/>
    <property type="molecule type" value="Genomic_DNA"/>
</dbReference>
<keyword evidence="3" id="KW-1185">Reference proteome</keyword>
<protein>
    <submittedName>
        <fullName evidence="2">Uncharacterized protein</fullName>
    </submittedName>
</protein>
<dbReference type="HOGENOM" id="CLU_2522328_0_0_6"/>
<gene>
    <name evidence="2" type="ordered locus">ECL_A158</name>
</gene>
<evidence type="ECO:0000256" key="1">
    <source>
        <dbReference type="SAM" id="MobiDB-lite"/>
    </source>
</evidence>
<dbReference type="EnsemblBacteria" id="ADF64845">
    <property type="protein sequence ID" value="ADF64845"/>
    <property type="gene ID" value="ECL_A158"/>
</dbReference>
<dbReference type="RefSeq" id="WP_013087205.1">
    <property type="nucleotide sequence ID" value="NC_014107.1"/>
</dbReference>
<organism evidence="2 3">
    <name type="scientific">Enterobacter cloacae subsp. cloacae (strain ATCC 13047 / DSM 30054 / NBRC 13535 / NCTC 10005 / WDCM 00083 / NCDC 279-56)</name>
    <dbReference type="NCBI Taxonomy" id="716541"/>
    <lineage>
        <taxon>Bacteria</taxon>
        <taxon>Pseudomonadati</taxon>
        <taxon>Pseudomonadota</taxon>
        <taxon>Gammaproteobacteria</taxon>
        <taxon>Enterobacterales</taxon>
        <taxon>Enterobacteriaceae</taxon>
        <taxon>Enterobacter</taxon>
        <taxon>Enterobacter cloacae complex</taxon>
    </lineage>
</organism>
<reference evidence="2 3" key="1">
    <citation type="journal article" date="2010" name="J. Bacteriol.">
        <title>Complete genome sequence of Enterobacter cloacae subsp. cloacae type strain ATCC 13047.</title>
        <authorList>
            <person name="Ren Y."/>
            <person name="Ren Y."/>
            <person name="Zhou Z."/>
            <person name="Guo X."/>
            <person name="Li Y."/>
            <person name="Feng L."/>
            <person name="Wang L."/>
        </authorList>
    </citation>
    <scope>NUCLEOTIDE SEQUENCE [LARGE SCALE GENOMIC DNA]</scope>
    <source>
        <strain evidence="3">ATCC 13047 / DSM 30054 / NBRC 13535 / NCTC 10005 / WDCM 00083 / NCDC 279-56</strain>
        <plasmid evidence="2">pECL_A</plasmid>
    </source>
</reference>
<dbReference type="Proteomes" id="UP000002363">
    <property type="component" value="Plasmid pECL_A"/>
</dbReference>
<dbReference type="KEGG" id="enc:ECL_A158"/>
<evidence type="ECO:0000313" key="3">
    <source>
        <dbReference type="Proteomes" id="UP000002363"/>
    </source>
</evidence>
<proteinExistence type="predicted"/>
<dbReference type="PATRIC" id="fig|716541.4.peg.129"/>
<accession>A0A0H3CW23</accession>
<name>A0A0H3CW23_ENTCC</name>
<dbReference type="AlphaFoldDB" id="A0A0H3CW23"/>
<feature type="region of interest" description="Disordered" evidence="1">
    <location>
        <begin position="1"/>
        <end position="24"/>
    </location>
</feature>
<sequence length="84" mass="9138">MSSHYVSGRNGIDHPVKSFTHTRKGTAQITATQSVDTDDETLAVLSVSCGWQIKTAGDAAHTGQMNEEKLRRLELIRAAAEGRK</sequence>
<dbReference type="OrthoDB" id="6611476at2"/>
<keyword evidence="2" id="KW-0614">Plasmid</keyword>